<name>A0ABT0L805_9GAMM</name>
<evidence type="ECO:0000313" key="2">
    <source>
        <dbReference type="Proteomes" id="UP001203423"/>
    </source>
</evidence>
<organism evidence="1 2">
    <name type="scientific">Shewanella surugensis</name>
    <dbReference type="NCBI Taxonomy" id="212020"/>
    <lineage>
        <taxon>Bacteria</taxon>
        <taxon>Pseudomonadati</taxon>
        <taxon>Pseudomonadota</taxon>
        <taxon>Gammaproteobacteria</taxon>
        <taxon>Alteromonadales</taxon>
        <taxon>Shewanellaceae</taxon>
        <taxon>Shewanella</taxon>
    </lineage>
</organism>
<reference evidence="1 2" key="1">
    <citation type="submission" date="2022-01" db="EMBL/GenBank/DDBJ databases">
        <title>Whole genome-based taxonomy of the Shewanellaceae.</title>
        <authorList>
            <person name="Martin-Rodriguez A.J."/>
        </authorList>
    </citation>
    <scope>NUCLEOTIDE SEQUENCE [LARGE SCALE GENOMIC DNA]</scope>
    <source>
        <strain evidence="1 2">DSM 17177</strain>
    </source>
</reference>
<evidence type="ECO:0008006" key="3">
    <source>
        <dbReference type="Google" id="ProtNLM"/>
    </source>
</evidence>
<dbReference type="EMBL" id="JAKIKS010000012">
    <property type="protein sequence ID" value="MCL1123826.1"/>
    <property type="molecule type" value="Genomic_DNA"/>
</dbReference>
<keyword evidence="2" id="KW-1185">Reference proteome</keyword>
<accession>A0ABT0L805</accession>
<sequence>MEQIKASPTLTLNNKIYKVTLSDDDEINIHRANNSVSDHLKRPITAIQDFFNRSMTKGESATQTRGQQLTQLVDTQCRKKILDIMFKPGVKHYQGANRDVYITPSGDGVKVIKSAIAAEPLKQSKTCLRLNEIYTSPHFYQGKYAHLARHAVERMIGIEGKVITVSTFKTIPDAEQLKCVKENGGIYRYRDFEAIPESTLQELRNAGFNPWDVKPDNFVKIKNDNGGYDYVPIDAKYIGTVGLERSNSLRTKEVLQLQKNSQHQYAFSEAYVDKDR</sequence>
<gene>
    <name evidence="1" type="ORF">L2764_04825</name>
</gene>
<dbReference type="Proteomes" id="UP001203423">
    <property type="component" value="Unassembled WGS sequence"/>
</dbReference>
<protein>
    <recommendedName>
        <fullName evidence="3">Large polyvalent protein associated domain-containing protein</fullName>
    </recommendedName>
</protein>
<evidence type="ECO:0000313" key="1">
    <source>
        <dbReference type="EMBL" id="MCL1123826.1"/>
    </source>
</evidence>
<comment type="caution">
    <text evidence="1">The sequence shown here is derived from an EMBL/GenBank/DDBJ whole genome shotgun (WGS) entry which is preliminary data.</text>
</comment>
<dbReference type="RefSeq" id="WP_248939112.1">
    <property type="nucleotide sequence ID" value="NZ_JAKIKS010000012.1"/>
</dbReference>
<proteinExistence type="predicted"/>